<evidence type="ECO:0000313" key="2">
    <source>
        <dbReference type="EMBL" id="MFM0715163.1"/>
    </source>
</evidence>
<reference evidence="2 3" key="1">
    <citation type="journal article" date="2024" name="Chem. Sci.">
        <title>Discovery of megapolipeptins by genome mining of a Burkholderiales bacteria collection.</title>
        <authorList>
            <person name="Paulo B.S."/>
            <person name="Recchia M.J.J."/>
            <person name="Lee S."/>
            <person name="Fergusson C.H."/>
            <person name="Romanowski S.B."/>
            <person name="Hernandez A."/>
            <person name="Krull N."/>
            <person name="Liu D.Y."/>
            <person name="Cavanagh H."/>
            <person name="Bos A."/>
            <person name="Gray C.A."/>
            <person name="Murphy B.T."/>
            <person name="Linington R.G."/>
            <person name="Eustaquio A.S."/>
        </authorList>
    </citation>
    <scope>NUCLEOTIDE SEQUENCE [LARGE SCALE GENOMIC DNA]</scope>
    <source>
        <strain evidence="2 3">RL17-350-BIC-E</strain>
    </source>
</reference>
<evidence type="ECO:0000256" key="1">
    <source>
        <dbReference type="SAM" id="Phobius"/>
    </source>
</evidence>
<protein>
    <submittedName>
        <fullName evidence="2">Uncharacterized protein</fullName>
    </submittedName>
</protein>
<accession>A0ABW9E838</accession>
<comment type="caution">
    <text evidence="2">The sequence shown here is derived from an EMBL/GenBank/DDBJ whole genome shotgun (WGS) entry which is preliminary data.</text>
</comment>
<feature type="transmembrane region" description="Helical" evidence="1">
    <location>
        <begin position="67"/>
        <end position="87"/>
    </location>
</feature>
<name>A0ABW9E838_9BURK</name>
<keyword evidence="1" id="KW-1133">Transmembrane helix</keyword>
<evidence type="ECO:0000313" key="3">
    <source>
        <dbReference type="Proteomes" id="UP001629392"/>
    </source>
</evidence>
<feature type="transmembrane region" description="Helical" evidence="1">
    <location>
        <begin position="28"/>
        <end position="47"/>
    </location>
</feature>
<keyword evidence="3" id="KW-1185">Reference proteome</keyword>
<keyword evidence="1" id="KW-0472">Membrane</keyword>
<gene>
    <name evidence="2" type="ORF">PQQ73_02335</name>
</gene>
<dbReference type="RefSeq" id="WP_408152008.1">
    <property type="nucleotide sequence ID" value="NZ_JAQQCL010000001.1"/>
</dbReference>
<dbReference type="EMBL" id="JAQQCL010000001">
    <property type="protein sequence ID" value="MFM0715163.1"/>
    <property type="molecule type" value="Genomic_DNA"/>
</dbReference>
<dbReference type="Proteomes" id="UP001629392">
    <property type="component" value="Unassembled WGS sequence"/>
</dbReference>
<proteinExistence type="predicted"/>
<organism evidence="2 3">
    <name type="scientific">Paraburkholderia strydomiana</name>
    <dbReference type="NCBI Taxonomy" id="1245417"/>
    <lineage>
        <taxon>Bacteria</taxon>
        <taxon>Pseudomonadati</taxon>
        <taxon>Pseudomonadota</taxon>
        <taxon>Betaproteobacteria</taxon>
        <taxon>Burkholderiales</taxon>
        <taxon>Burkholderiaceae</taxon>
        <taxon>Paraburkholderia</taxon>
    </lineage>
</organism>
<sequence>MDDLIRAVFSGFLGPLVAHRLSRYKYRYIFLGTIISFYFCVFIGIAIKSGWRIAVADFIANVPTLVGILVPVGLGCLAVVAVFFASLNSHKNKDG</sequence>
<keyword evidence="1" id="KW-0812">Transmembrane</keyword>